<protein>
    <recommendedName>
        <fullName evidence="5">Kynurenine formamidase</fullName>
        <ecNumber evidence="4">3.5.1.9</ecNumber>
    </recommendedName>
</protein>
<evidence type="ECO:0000256" key="10">
    <source>
        <dbReference type="ARBA" id="ARBA00048496"/>
    </source>
</evidence>
<keyword evidence="13" id="KW-1185">Reference proteome</keyword>
<dbReference type="InterPro" id="IPR007325">
    <property type="entry name" value="KFase/CYL"/>
</dbReference>
<evidence type="ECO:0000256" key="6">
    <source>
        <dbReference type="ARBA" id="ARBA00022723"/>
    </source>
</evidence>
<accession>A0A9C7GDJ7</accession>
<dbReference type="AlphaFoldDB" id="A0A9C7GDJ7"/>
<organism evidence="12 13">
    <name type="scientific">Pseudoneobacillus rhizosphaerae</name>
    <dbReference type="NCBI Taxonomy" id="2880968"/>
    <lineage>
        <taxon>Bacteria</taxon>
        <taxon>Bacillati</taxon>
        <taxon>Bacillota</taxon>
        <taxon>Bacilli</taxon>
        <taxon>Bacillales</taxon>
        <taxon>Bacillaceae</taxon>
        <taxon>Pseudoneobacillus</taxon>
    </lineage>
</organism>
<evidence type="ECO:0000313" key="13">
    <source>
        <dbReference type="Proteomes" id="UP000789845"/>
    </source>
</evidence>
<keyword evidence="8" id="KW-0862">Zinc</keyword>
<dbReference type="SUPFAM" id="SSF102198">
    <property type="entry name" value="Putative cyclase"/>
    <property type="match status" value="1"/>
</dbReference>
<keyword evidence="6" id="KW-0479">Metal-binding</keyword>
<sequence>MKIIDITAPIFEGMPVYKNKPEKQPQISTVTNAHVTESRISLDVHSGTHVDAPLHMMNEGKTIETLPIERLVRPCKVLDLTEVNEKITKHDIDALGIEAEDFVLFKTKNSFDEEFNFEFIYVAEDAAQYLAEIGISGVGIDALGIERAQEGHPTHRALMGKDIIIIEGLQLKEVAAGEYFMVAAPLKLQGVDAAPARILLIEGLPS</sequence>
<proteinExistence type="predicted"/>
<dbReference type="Pfam" id="PF04199">
    <property type="entry name" value="Cyclase"/>
    <property type="match status" value="1"/>
</dbReference>
<name>A0A9C7GDJ7_9BACI</name>
<comment type="cofactor">
    <cofactor evidence="1">
        <name>Zn(2+)</name>
        <dbReference type="ChEBI" id="CHEBI:29105"/>
    </cofactor>
</comment>
<evidence type="ECO:0000256" key="2">
    <source>
        <dbReference type="ARBA" id="ARBA00002204"/>
    </source>
</evidence>
<keyword evidence="7 12" id="KW-0378">Hydrolase</keyword>
<dbReference type="EC" id="3.5.1.9" evidence="4"/>
<evidence type="ECO:0000256" key="1">
    <source>
        <dbReference type="ARBA" id="ARBA00001947"/>
    </source>
</evidence>
<dbReference type="RefSeq" id="WP_230498922.1">
    <property type="nucleotide sequence ID" value="NZ_CAKJTG010000041.1"/>
</dbReference>
<comment type="catalytic activity">
    <reaction evidence="10">
        <text>N-formyl-L-kynurenine + H2O = L-kynurenine + formate + H(+)</text>
        <dbReference type="Rhea" id="RHEA:13009"/>
        <dbReference type="ChEBI" id="CHEBI:15377"/>
        <dbReference type="ChEBI" id="CHEBI:15378"/>
        <dbReference type="ChEBI" id="CHEBI:15740"/>
        <dbReference type="ChEBI" id="CHEBI:57959"/>
        <dbReference type="ChEBI" id="CHEBI:58629"/>
        <dbReference type="EC" id="3.5.1.9"/>
    </reaction>
</comment>
<evidence type="ECO:0000256" key="3">
    <source>
        <dbReference type="ARBA" id="ARBA00011738"/>
    </source>
</evidence>
<dbReference type="EMBL" id="CAKJTG010000041">
    <property type="protein sequence ID" value="CAG9610559.1"/>
    <property type="molecule type" value="Genomic_DNA"/>
</dbReference>
<dbReference type="GO" id="GO:0019441">
    <property type="term" value="P:L-tryptophan catabolic process to kynurenine"/>
    <property type="evidence" value="ECO:0007669"/>
    <property type="project" value="InterPro"/>
</dbReference>
<evidence type="ECO:0000256" key="8">
    <source>
        <dbReference type="ARBA" id="ARBA00022833"/>
    </source>
</evidence>
<dbReference type="GO" id="GO:0004061">
    <property type="term" value="F:arylformamidase activity"/>
    <property type="evidence" value="ECO:0007669"/>
    <property type="project" value="UniProtKB-EC"/>
</dbReference>
<comment type="pathway">
    <text evidence="11">Amino-acid degradation; L-tryptophan degradation via kynurenine pathway; L-kynurenine from L-tryptophan: step 2/2.</text>
</comment>
<dbReference type="PANTHER" id="PTHR31118">
    <property type="entry name" value="CYCLASE-LIKE PROTEIN 2"/>
    <property type="match status" value="1"/>
</dbReference>
<comment type="caution">
    <text evidence="12">The sequence shown here is derived from an EMBL/GenBank/DDBJ whole genome shotgun (WGS) entry which is preliminary data.</text>
</comment>
<evidence type="ECO:0000256" key="5">
    <source>
        <dbReference type="ARBA" id="ARBA00014889"/>
    </source>
</evidence>
<dbReference type="InterPro" id="IPR037175">
    <property type="entry name" value="KFase_sf"/>
</dbReference>
<dbReference type="Proteomes" id="UP000789845">
    <property type="component" value="Unassembled WGS sequence"/>
</dbReference>
<dbReference type="FunFam" id="3.50.30.50:FF:000001">
    <property type="entry name" value="Kynurenine formamidase"/>
    <property type="match status" value="1"/>
</dbReference>
<dbReference type="Gene3D" id="3.50.30.50">
    <property type="entry name" value="Putative cyclase"/>
    <property type="match status" value="1"/>
</dbReference>
<evidence type="ECO:0000256" key="9">
    <source>
        <dbReference type="ARBA" id="ARBA00023079"/>
    </source>
</evidence>
<evidence type="ECO:0000256" key="7">
    <source>
        <dbReference type="ARBA" id="ARBA00022801"/>
    </source>
</evidence>
<keyword evidence="9" id="KW-0823">Tryptophan catabolism</keyword>
<comment type="subunit">
    <text evidence="3">Homodimer.</text>
</comment>
<evidence type="ECO:0000256" key="4">
    <source>
        <dbReference type="ARBA" id="ARBA00012930"/>
    </source>
</evidence>
<gene>
    <name evidence="12" type="primary">kynB_2</name>
    <name evidence="12" type="ORF">NEOCIP111885_04334</name>
</gene>
<evidence type="ECO:0000313" key="12">
    <source>
        <dbReference type="EMBL" id="CAG9610559.1"/>
    </source>
</evidence>
<dbReference type="PANTHER" id="PTHR31118:SF12">
    <property type="entry name" value="CYCLASE-LIKE PROTEIN 2"/>
    <property type="match status" value="1"/>
</dbReference>
<dbReference type="GO" id="GO:0046872">
    <property type="term" value="F:metal ion binding"/>
    <property type="evidence" value="ECO:0007669"/>
    <property type="project" value="UniProtKB-KW"/>
</dbReference>
<reference evidence="12" key="1">
    <citation type="submission" date="2021-10" db="EMBL/GenBank/DDBJ databases">
        <authorList>
            <person name="Criscuolo A."/>
        </authorList>
    </citation>
    <scope>NUCLEOTIDE SEQUENCE</scope>
    <source>
        <strain evidence="12">CIP111885</strain>
    </source>
</reference>
<comment type="function">
    <text evidence="2">Catalyzes the hydrolysis of N-formyl-L-kynurenine to L-kynurenine, the second step in the kynurenine pathway of tryptophan degradation.</text>
</comment>
<evidence type="ECO:0000256" key="11">
    <source>
        <dbReference type="ARBA" id="ARBA00060547"/>
    </source>
</evidence>